<sequence length="256" mass="28270">MRSLARQPHESEWVYSTTLSRRLLTPLSEYVHDLPSPSCPAIELCIAACGYAFNPVIFPCWPILVYVTSLSCGGMKRSSSWSNAWRGGHRAATNDAALYATNVTIAYLASALVTLAFTEIGKASFATTRPPTRSKDKSRRYGGLVASLKSKHSFPSGDCSQAMNLCMMLWMYVPPPALNDDADGDGGMDGGMLQFWRNVVLFGMLLPGVAFARVYYRCHWIEDCLGGMLLSCVIHRTIIPVIATRIKTGSAYWFEF</sequence>
<accession>A0ABD3PUT8</accession>
<dbReference type="AlphaFoldDB" id="A0ABD3PUT8"/>
<dbReference type="Pfam" id="PF01569">
    <property type="entry name" value="PAP2"/>
    <property type="match status" value="1"/>
</dbReference>
<dbReference type="SUPFAM" id="SSF48317">
    <property type="entry name" value="Acid phosphatase/Vanadium-dependent haloperoxidase"/>
    <property type="match status" value="1"/>
</dbReference>
<evidence type="ECO:0000313" key="4">
    <source>
        <dbReference type="Proteomes" id="UP001530315"/>
    </source>
</evidence>
<keyword evidence="4" id="KW-1185">Reference proteome</keyword>
<dbReference type="Proteomes" id="UP001530315">
    <property type="component" value="Unassembled WGS sequence"/>
</dbReference>
<proteinExistence type="predicted"/>
<gene>
    <name evidence="3" type="ORF">ACHAW5_002910</name>
</gene>
<evidence type="ECO:0000313" key="3">
    <source>
        <dbReference type="EMBL" id="KAL3791859.1"/>
    </source>
</evidence>
<keyword evidence="1" id="KW-0812">Transmembrane</keyword>
<dbReference type="EMBL" id="JALLAZ020000575">
    <property type="protein sequence ID" value="KAL3791859.1"/>
    <property type="molecule type" value="Genomic_DNA"/>
</dbReference>
<feature type="domain" description="Phosphatidic acid phosphatase type 2/haloperoxidase" evidence="2">
    <location>
        <begin position="105"/>
        <end position="245"/>
    </location>
</feature>
<dbReference type="Gene3D" id="1.20.144.10">
    <property type="entry name" value="Phosphatidic acid phosphatase type 2/haloperoxidase"/>
    <property type="match status" value="1"/>
</dbReference>
<name>A0ABD3PUT8_9STRA</name>
<keyword evidence="1" id="KW-1133">Transmembrane helix</keyword>
<evidence type="ECO:0000256" key="1">
    <source>
        <dbReference type="SAM" id="Phobius"/>
    </source>
</evidence>
<dbReference type="InterPro" id="IPR036938">
    <property type="entry name" value="PAP2/HPO_sf"/>
</dbReference>
<dbReference type="CDD" id="cd01610">
    <property type="entry name" value="PAP2_like"/>
    <property type="match status" value="1"/>
</dbReference>
<reference evidence="3 4" key="1">
    <citation type="submission" date="2024-10" db="EMBL/GenBank/DDBJ databases">
        <title>Updated reference genomes for cyclostephanoid diatoms.</title>
        <authorList>
            <person name="Roberts W.R."/>
            <person name="Alverson A.J."/>
        </authorList>
    </citation>
    <scope>NUCLEOTIDE SEQUENCE [LARGE SCALE GENOMIC DNA]</scope>
    <source>
        <strain evidence="3 4">AJA276-08</strain>
    </source>
</reference>
<feature type="transmembrane region" description="Helical" evidence="1">
    <location>
        <begin position="195"/>
        <end position="216"/>
    </location>
</feature>
<feature type="transmembrane region" description="Helical" evidence="1">
    <location>
        <begin position="96"/>
        <end position="117"/>
    </location>
</feature>
<evidence type="ECO:0000259" key="2">
    <source>
        <dbReference type="Pfam" id="PF01569"/>
    </source>
</evidence>
<organism evidence="3 4">
    <name type="scientific">Stephanodiscus triporus</name>
    <dbReference type="NCBI Taxonomy" id="2934178"/>
    <lineage>
        <taxon>Eukaryota</taxon>
        <taxon>Sar</taxon>
        <taxon>Stramenopiles</taxon>
        <taxon>Ochrophyta</taxon>
        <taxon>Bacillariophyta</taxon>
        <taxon>Coscinodiscophyceae</taxon>
        <taxon>Thalassiosirophycidae</taxon>
        <taxon>Stephanodiscales</taxon>
        <taxon>Stephanodiscaceae</taxon>
        <taxon>Stephanodiscus</taxon>
    </lineage>
</organism>
<dbReference type="InterPro" id="IPR000326">
    <property type="entry name" value="PAP2/HPO"/>
</dbReference>
<protein>
    <recommendedName>
        <fullName evidence="2">Phosphatidic acid phosphatase type 2/haloperoxidase domain-containing protein</fullName>
    </recommendedName>
</protein>
<comment type="caution">
    <text evidence="3">The sequence shown here is derived from an EMBL/GenBank/DDBJ whole genome shotgun (WGS) entry which is preliminary data.</text>
</comment>
<keyword evidence="1" id="KW-0472">Membrane</keyword>